<dbReference type="Proteomes" id="UP000000311">
    <property type="component" value="Unassembled WGS sequence"/>
</dbReference>
<accession>E2AEW8</accession>
<dbReference type="PANTHER" id="PTHR24394">
    <property type="entry name" value="ZINC FINGER PROTEIN"/>
    <property type="match status" value="1"/>
</dbReference>
<keyword evidence="6" id="KW-0539">Nucleus</keyword>
<dbReference type="SUPFAM" id="SSF57667">
    <property type="entry name" value="beta-beta-alpha zinc fingers"/>
    <property type="match status" value="1"/>
</dbReference>
<sequence length="88" mass="10840">RTYICEYCNKGFPLKRTLHKHLKRTCYWNPKSKCYHKQKPFSCSKCDASYTKQNDLMWHMRHDCGRIFMCDHCDKIFLHSNNLKRHRK</sequence>
<feature type="domain" description="C2H2-type" evidence="8">
    <location>
        <begin position="68"/>
        <end position="88"/>
    </location>
</feature>
<dbReference type="AlphaFoldDB" id="E2AEW8"/>
<organism evidence="10">
    <name type="scientific">Camponotus floridanus</name>
    <name type="common">Florida carpenter ant</name>
    <dbReference type="NCBI Taxonomy" id="104421"/>
    <lineage>
        <taxon>Eukaryota</taxon>
        <taxon>Metazoa</taxon>
        <taxon>Ecdysozoa</taxon>
        <taxon>Arthropoda</taxon>
        <taxon>Hexapoda</taxon>
        <taxon>Insecta</taxon>
        <taxon>Pterygota</taxon>
        <taxon>Neoptera</taxon>
        <taxon>Endopterygota</taxon>
        <taxon>Hymenoptera</taxon>
        <taxon>Apocrita</taxon>
        <taxon>Aculeata</taxon>
        <taxon>Formicoidea</taxon>
        <taxon>Formicidae</taxon>
        <taxon>Formicinae</taxon>
        <taxon>Camponotus</taxon>
    </lineage>
</organism>
<evidence type="ECO:0000313" key="10">
    <source>
        <dbReference type="Proteomes" id="UP000000311"/>
    </source>
</evidence>
<dbReference type="InterPro" id="IPR036236">
    <property type="entry name" value="Znf_C2H2_sf"/>
</dbReference>
<feature type="non-terminal residue" evidence="9">
    <location>
        <position position="1"/>
    </location>
</feature>
<dbReference type="OrthoDB" id="407106at2759"/>
<dbReference type="Pfam" id="PF00096">
    <property type="entry name" value="zf-C2H2"/>
    <property type="match status" value="3"/>
</dbReference>
<dbReference type="GO" id="GO:0000981">
    <property type="term" value="F:DNA-binding transcription factor activity, RNA polymerase II-specific"/>
    <property type="evidence" value="ECO:0007669"/>
    <property type="project" value="TreeGrafter"/>
</dbReference>
<proteinExistence type="predicted"/>
<comment type="subcellular location">
    <subcellularLocation>
        <location evidence="1">Nucleus</location>
    </subcellularLocation>
</comment>
<keyword evidence="3" id="KW-0677">Repeat</keyword>
<feature type="non-terminal residue" evidence="9">
    <location>
        <position position="88"/>
    </location>
</feature>
<dbReference type="PROSITE" id="PS50157">
    <property type="entry name" value="ZINC_FINGER_C2H2_2"/>
    <property type="match status" value="2"/>
</dbReference>
<dbReference type="InterPro" id="IPR013087">
    <property type="entry name" value="Znf_C2H2_type"/>
</dbReference>
<dbReference type="SMART" id="SM00355">
    <property type="entry name" value="ZnF_C2H2"/>
    <property type="match status" value="3"/>
</dbReference>
<name>E2AEW8_CAMFO</name>
<dbReference type="GO" id="GO:0005634">
    <property type="term" value="C:nucleus"/>
    <property type="evidence" value="ECO:0007669"/>
    <property type="project" value="UniProtKB-SubCell"/>
</dbReference>
<dbReference type="GO" id="GO:0008270">
    <property type="term" value="F:zinc ion binding"/>
    <property type="evidence" value="ECO:0007669"/>
    <property type="project" value="UniProtKB-KW"/>
</dbReference>
<evidence type="ECO:0000256" key="7">
    <source>
        <dbReference type="PROSITE-ProRule" id="PRU00042"/>
    </source>
</evidence>
<evidence type="ECO:0000256" key="2">
    <source>
        <dbReference type="ARBA" id="ARBA00022723"/>
    </source>
</evidence>
<evidence type="ECO:0000256" key="5">
    <source>
        <dbReference type="ARBA" id="ARBA00022833"/>
    </source>
</evidence>
<protein>
    <submittedName>
        <fullName evidence="9">Zinc finger protein 333</fullName>
    </submittedName>
</protein>
<keyword evidence="10" id="KW-1185">Reference proteome</keyword>
<evidence type="ECO:0000256" key="4">
    <source>
        <dbReference type="ARBA" id="ARBA00022771"/>
    </source>
</evidence>
<reference evidence="9 10" key="1">
    <citation type="journal article" date="2010" name="Science">
        <title>Genomic comparison of the ants Camponotus floridanus and Harpegnathos saltator.</title>
        <authorList>
            <person name="Bonasio R."/>
            <person name="Zhang G."/>
            <person name="Ye C."/>
            <person name="Mutti N.S."/>
            <person name="Fang X."/>
            <person name="Qin N."/>
            <person name="Donahue G."/>
            <person name="Yang P."/>
            <person name="Li Q."/>
            <person name="Li C."/>
            <person name="Zhang P."/>
            <person name="Huang Z."/>
            <person name="Berger S.L."/>
            <person name="Reinberg D."/>
            <person name="Wang J."/>
            <person name="Liebig J."/>
        </authorList>
    </citation>
    <scope>NUCLEOTIDE SEQUENCE [LARGE SCALE GENOMIC DNA]</scope>
    <source>
        <strain evidence="10">C129</strain>
    </source>
</reference>
<keyword evidence="2" id="KW-0479">Metal-binding</keyword>
<evidence type="ECO:0000256" key="6">
    <source>
        <dbReference type="ARBA" id="ARBA00023242"/>
    </source>
</evidence>
<dbReference type="FunFam" id="3.30.160.60:FF:000100">
    <property type="entry name" value="Zinc finger 45-like"/>
    <property type="match status" value="1"/>
</dbReference>
<evidence type="ECO:0000259" key="8">
    <source>
        <dbReference type="PROSITE" id="PS50157"/>
    </source>
</evidence>
<evidence type="ECO:0000256" key="1">
    <source>
        <dbReference type="ARBA" id="ARBA00004123"/>
    </source>
</evidence>
<dbReference type="FunFam" id="3.30.160.60:FF:000446">
    <property type="entry name" value="Zinc finger protein"/>
    <property type="match status" value="1"/>
</dbReference>
<evidence type="ECO:0000256" key="3">
    <source>
        <dbReference type="ARBA" id="ARBA00022737"/>
    </source>
</evidence>
<gene>
    <name evidence="9" type="ORF">EAG_06764</name>
</gene>
<keyword evidence="4 7" id="KW-0863">Zinc-finger</keyword>
<dbReference type="InParanoid" id="E2AEW8"/>
<dbReference type="EMBL" id="GL438951">
    <property type="protein sequence ID" value="EFN68052.1"/>
    <property type="molecule type" value="Genomic_DNA"/>
</dbReference>
<keyword evidence="5" id="KW-0862">Zinc</keyword>
<evidence type="ECO:0000313" key="9">
    <source>
        <dbReference type="EMBL" id="EFN68052.1"/>
    </source>
</evidence>
<dbReference type="PANTHER" id="PTHR24394:SF29">
    <property type="entry name" value="MYONEURIN"/>
    <property type="match status" value="1"/>
</dbReference>
<dbReference type="Gene3D" id="3.30.160.60">
    <property type="entry name" value="Classic Zinc Finger"/>
    <property type="match status" value="2"/>
</dbReference>
<feature type="domain" description="C2H2-type" evidence="8">
    <location>
        <begin position="3"/>
        <end position="32"/>
    </location>
</feature>